<evidence type="ECO:0000313" key="1">
    <source>
        <dbReference type="EMBL" id="KAJ8126982.1"/>
    </source>
</evidence>
<accession>A0ACC2JHI5</accession>
<organism evidence="1 2">
    <name type="scientific">Lasiodiplodia mahajangana</name>
    <dbReference type="NCBI Taxonomy" id="1108764"/>
    <lineage>
        <taxon>Eukaryota</taxon>
        <taxon>Fungi</taxon>
        <taxon>Dikarya</taxon>
        <taxon>Ascomycota</taxon>
        <taxon>Pezizomycotina</taxon>
        <taxon>Dothideomycetes</taxon>
        <taxon>Dothideomycetes incertae sedis</taxon>
        <taxon>Botryosphaeriales</taxon>
        <taxon>Botryosphaeriaceae</taxon>
        <taxon>Lasiodiplodia</taxon>
    </lineage>
</organism>
<evidence type="ECO:0000313" key="2">
    <source>
        <dbReference type="Proteomes" id="UP001153332"/>
    </source>
</evidence>
<name>A0ACC2JHI5_9PEZI</name>
<keyword evidence="2" id="KW-1185">Reference proteome</keyword>
<gene>
    <name evidence="1" type="ORF">O1611_g6653</name>
</gene>
<proteinExistence type="predicted"/>
<comment type="caution">
    <text evidence="1">The sequence shown here is derived from an EMBL/GenBank/DDBJ whole genome shotgun (WGS) entry which is preliminary data.</text>
</comment>
<reference evidence="1" key="1">
    <citation type="submission" date="2022-12" db="EMBL/GenBank/DDBJ databases">
        <title>Genome Sequence of Lasiodiplodia mahajangana.</title>
        <authorList>
            <person name="Buettner E."/>
        </authorList>
    </citation>
    <scope>NUCLEOTIDE SEQUENCE</scope>
    <source>
        <strain evidence="1">VT137</strain>
    </source>
</reference>
<sequence length="250" mass="28093">MAFIAPTASGHPGLGLSKPPREHSPGDKELDDHDTSYTDIELPWNSLFDPLIYPPGSPTEENSITRYQQYEDASPECRPRRTTRQTWKVKEAGSWKDILKRAGRSSSIRKKRPKSRVKVTKTQQSQLEELPRVMKVDEKEPDVAENILAWTPKNLSNNIEGEIGREIVFQVSVWPQNEQQRMKSSQKPPRPSVTRRLERTQHQANAARSATWGGATTAPTGDSDLDCEDDSEALAYLRSVSCGGRKRSVG</sequence>
<dbReference type="EMBL" id="JAPUUL010001611">
    <property type="protein sequence ID" value="KAJ8126982.1"/>
    <property type="molecule type" value="Genomic_DNA"/>
</dbReference>
<protein>
    <submittedName>
        <fullName evidence="1">Uncharacterized protein</fullName>
    </submittedName>
</protein>
<dbReference type="Proteomes" id="UP001153332">
    <property type="component" value="Unassembled WGS sequence"/>
</dbReference>